<evidence type="ECO:0000313" key="3">
    <source>
        <dbReference type="EMBL" id="SVB72303.1"/>
    </source>
</evidence>
<feature type="non-terminal residue" evidence="3">
    <location>
        <position position="148"/>
    </location>
</feature>
<evidence type="ECO:0000256" key="1">
    <source>
        <dbReference type="ARBA" id="ARBA00023125"/>
    </source>
</evidence>
<dbReference type="InterPro" id="IPR050109">
    <property type="entry name" value="HTH-type_TetR-like_transc_reg"/>
</dbReference>
<dbReference type="Pfam" id="PF00440">
    <property type="entry name" value="TetR_N"/>
    <property type="match status" value="1"/>
</dbReference>
<dbReference type="InterPro" id="IPR036271">
    <property type="entry name" value="Tet_transcr_reg_TetR-rel_C_sf"/>
</dbReference>
<dbReference type="InterPro" id="IPR001647">
    <property type="entry name" value="HTH_TetR"/>
</dbReference>
<dbReference type="EMBL" id="UINC01054507">
    <property type="protein sequence ID" value="SVB72303.1"/>
    <property type="molecule type" value="Genomic_DNA"/>
</dbReference>
<proteinExistence type="predicted"/>
<sequence>MADKTNSLNKGEKTRILLLDTAERLFGQNGVTATSLREVMKVADVNMAMVHYYFKNKDGLLDAILERRLVPINQSRLNLLGKYALETGGQPIAMDNIIRAYVEPFIRLRDNADEGGADFLKLFAWLRMEPNFTYHQLMKKHLGDSLAA</sequence>
<dbReference type="SUPFAM" id="SSF48498">
    <property type="entry name" value="Tetracyclin repressor-like, C-terminal domain"/>
    <property type="match status" value="1"/>
</dbReference>
<dbReference type="Gene3D" id="1.10.357.10">
    <property type="entry name" value="Tetracycline Repressor, domain 2"/>
    <property type="match status" value="1"/>
</dbReference>
<reference evidence="3" key="1">
    <citation type="submission" date="2018-05" db="EMBL/GenBank/DDBJ databases">
        <authorList>
            <person name="Lanie J.A."/>
            <person name="Ng W.-L."/>
            <person name="Kazmierczak K.M."/>
            <person name="Andrzejewski T.M."/>
            <person name="Davidsen T.M."/>
            <person name="Wayne K.J."/>
            <person name="Tettelin H."/>
            <person name="Glass J.I."/>
            <person name="Rusch D."/>
            <person name="Podicherti R."/>
            <person name="Tsui H.-C.T."/>
            <person name="Winkler M.E."/>
        </authorList>
    </citation>
    <scope>NUCLEOTIDE SEQUENCE</scope>
</reference>
<dbReference type="PANTHER" id="PTHR30055:SF235">
    <property type="entry name" value="TRANSCRIPTIONAL REGULATORY PROTEIN"/>
    <property type="match status" value="1"/>
</dbReference>
<gene>
    <name evidence="3" type="ORF">METZ01_LOCUS225157</name>
</gene>
<dbReference type="GO" id="GO:0000976">
    <property type="term" value="F:transcription cis-regulatory region binding"/>
    <property type="evidence" value="ECO:0007669"/>
    <property type="project" value="TreeGrafter"/>
</dbReference>
<keyword evidence="1" id="KW-0238">DNA-binding</keyword>
<dbReference type="InterPro" id="IPR009057">
    <property type="entry name" value="Homeodomain-like_sf"/>
</dbReference>
<dbReference type="PRINTS" id="PR00455">
    <property type="entry name" value="HTHTETR"/>
</dbReference>
<name>A0A382GCH8_9ZZZZ</name>
<dbReference type="GO" id="GO:0003700">
    <property type="term" value="F:DNA-binding transcription factor activity"/>
    <property type="evidence" value="ECO:0007669"/>
    <property type="project" value="TreeGrafter"/>
</dbReference>
<protein>
    <recommendedName>
        <fullName evidence="2">HTH tetR-type domain-containing protein</fullName>
    </recommendedName>
</protein>
<dbReference type="AlphaFoldDB" id="A0A382GCH8"/>
<accession>A0A382GCH8</accession>
<dbReference type="PANTHER" id="PTHR30055">
    <property type="entry name" value="HTH-TYPE TRANSCRIPTIONAL REGULATOR RUTR"/>
    <property type="match status" value="1"/>
</dbReference>
<evidence type="ECO:0000259" key="2">
    <source>
        <dbReference type="PROSITE" id="PS50977"/>
    </source>
</evidence>
<dbReference type="SUPFAM" id="SSF46689">
    <property type="entry name" value="Homeodomain-like"/>
    <property type="match status" value="1"/>
</dbReference>
<dbReference type="InterPro" id="IPR023772">
    <property type="entry name" value="DNA-bd_HTH_TetR-type_CS"/>
</dbReference>
<dbReference type="PROSITE" id="PS01081">
    <property type="entry name" value="HTH_TETR_1"/>
    <property type="match status" value="1"/>
</dbReference>
<organism evidence="3">
    <name type="scientific">marine metagenome</name>
    <dbReference type="NCBI Taxonomy" id="408172"/>
    <lineage>
        <taxon>unclassified sequences</taxon>
        <taxon>metagenomes</taxon>
        <taxon>ecological metagenomes</taxon>
    </lineage>
</organism>
<feature type="domain" description="HTH tetR-type" evidence="2">
    <location>
        <begin position="12"/>
        <end position="72"/>
    </location>
</feature>
<dbReference type="PROSITE" id="PS50977">
    <property type="entry name" value="HTH_TETR_2"/>
    <property type="match status" value="1"/>
</dbReference>